<sequence length="330" mass="34615">MSSFSRRSAILRTLASLAVGAQAAASVHAQAFPARPLRLVVPFAPGGSTDLLARIVAAPLSERLKQAVVVENRPGAGGNIGADVVAKSAPDGHTLVMGSIGTHATNALIYTSMPYDPVRDFAPIALVGVATLVLVVHPSLPVRTVGELIQALKSRPQEFSYASGGVGASQHLAAEMFKYTTHTSMQHVPYKGSAGALADLLSGRVPIMFADLPLVLQHIQGGSLRAIGVCDPERSPALPDVPTISESGVPGYSSSAWYGLFAPAKTPGPLLQTLQTEVVDILKQPRISKAIVELGAKPGGPAGAQLREFQLAEIQRWREVVRVAHIKMDA</sequence>
<dbReference type="AlphaFoldDB" id="A0A934TVI3"/>
<dbReference type="SUPFAM" id="SSF53850">
    <property type="entry name" value="Periplasmic binding protein-like II"/>
    <property type="match status" value="1"/>
</dbReference>
<dbReference type="InterPro" id="IPR005064">
    <property type="entry name" value="BUG"/>
</dbReference>
<evidence type="ECO:0000313" key="4">
    <source>
        <dbReference type="Proteomes" id="UP000630528"/>
    </source>
</evidence>
<dbReference type="PIRSF" id="PIRSF017082">
    <property type="entry name" value="YflP"/>
    <property type="match status" value="1"/>
</dbReference>
<dbReference type="Gene3D" id="3.40.190.150">
    <property type="entry name" value="Bordetella uptake gene, domain 1"/>
    <property type="match status" value="1"/>
</dbReference>
<evidence type="ECO:0000313" key="3">
    <source>
        <dbReference type="EMBL" id="MBK6007630.1"/>
    </source>
</evidence>
<comment type="caution">
    <text evidence="3">The sequence shown here is derived from an EMBL/GenBank/DDBJ whole genome shotgun (WGS) entry which is preliminary data.</text>
</comment>
<dbReference type="PANTHER" id="PTHR42928">
    <property type="entry name" value="TRICARBOXYLATE-BINDING PROTEIN"/>
    <property type="match status" value="1"/>
</dbReference>
<protein>
    <submittedName>
        <fullName evidence="3">Tripartite tricarboxylate transporter substrate binding protein</fullName>
    </submittedName>
</protein>
<feature type="signal peptide" evidence="2">
    <location>
        <begin position="1"/>
        <end position="23"/>
    </location>
</feature>
<dbReference type="Proteomes" id="UP000630528">
    <property type="component" value="Unassembled WGS sequence"/>
</dbReference>
<keyword evidence="4" id="KW-1185">Reference proteome</keyword>
<dbReference type="Gene3D" id="3.40.190.10">
    <property type="entry name" value="Periplasmic binding protein-like II"/>
    <property type="match status" value="1"/>
</dbReference>
<dbReference type="InterPro" id="IPR042100">
    <property type="entry name" value="Bug_dom1"/>
</dbReference>
<accession>A0A934TVI3</accession>
<reference evidence="3" key="1">
    <citation type="journal article" date="2012" name="J. Microbiol. Biotechnol.">
        <title>Ramlibacter ginsenosidimutans sp. nov., with ginsenoside-converting activity.</title>
        <authorList>
            <person name="Wang L."/>
            <person name="An D.S."/>
            <person name="Kim S.G."/>
            <person name="Jin F.X."/>
            <person name="Kim S.C."/>
            <person name="Lee S.T."/>
            <person name="Im W.T."/>
        </authorList>
    </citation>
    <scope>NUCLEOTIDE SEQUENCE</scope>
    <source>
        <strain evidence="3">KACC 17527</strain>
    </source>
</reference>
<dbReference type="InterPro" id="IPR006311">
    <property type="entry name" value="TAT_signal"/>
</dbReference>
<feature type="chain" id="PRO_5037987398" evidence="2">
    <location>
        <begin position="24"/>
        <end position="330"/>
    </location>
</feature>
<comment type="similarity">
    <text evidence="1">Belongs to the UPF0065 (bug) family.</text>
</comment>
<dbReference type="EMBL" id="JAEPWM010000006">
    <property type="protein sequence ID" value="MBK6007630.1"/>
    <property type="molecule type" value="Genomic_DNA"/>
</dbReference>
<name>A0A934TVI3_9BURK</name>
<dbReference type="RefSeq" id="WP_201173476.1">
    <property type="nucleotide sequence ID" value="NZ_JAEPWM010000006.1"/>
</dbReference>
<dbReference type="PANTHER" id="PTHR42928:SF5">
    <property type="entry name" value="BLR1237 PROTEIN"/>
    <property type="match status" value="1"/>
</dbReference>
<organism evidence="3 4">
    <name type="scientific">Ramlibacter ginsenosidimutans</name>
    <dbReference type="NCBI Taxonomy" id="502333"/>
    <lineage>
        <taxon>Bacteria</taxon>
        <taxon>Pseudomonadati</taxon>
        <taxon>Pseudomonadota</taxon>
        <taxon>Betaproteobacteria</taxon>
        <taxon>Burkholderiales</taxon>
        <taxon>Comamonadaceae</taxon>
        <taxon>Ramlibacter</taxon>
    </lineage>
</organism>
<gene>
    <name evidence="3" type="ORF">JJB11_16140</name>
</gene>
<dbReference type="CDD" id="cd13578">
    <property type="entry name" value="PBP2_Bug27"/>
    <property type="match status" value="1"/>
</dbReference>
<keyword evidence="2" id="KW-0732">Signal</keyword>
<dbReference type="Pfam" id="PF03401">
    <property type="entry name" value="TctC"/>
    <property type="match status" value="1"/>
</dbReference>
<proteinExistence type="inferred from homology"/>
<evidence type="ECO:0000256" key="2">
    <source>
        <dbReference type="SAM" id="SignalP"/>
    </source>
</evidence>
<reference evidence="3" key="2">
    <citation type="submission" date="2021-01" db="EMBL/GenBank/DDBJ databases">
        <authorList>
            <person name="Kang M."/>
        </authorList>
    </citation>
    <scope>NUCLEOTIDE SEQUENCE</scope>
    <source>
        <strain evidence="3">KACC 17527</strain>
    </source>
</reference>
<evidence type="ECO:0000256" key="1">
    <source>
        <dbReference type="ARBA" id="ARBA00006987"/>
    </source>
</evidence>
<dbReference type="PROSITE" id="PS51318">
    <property type="entry name" value="TAT"/>
    <property type="match status" value="1"/>
</dbReference>